<accession>A0A2S7X1N2</accession>
<protein>
    <submittedName>
        <fullName evidence="2">Mobilization protein</fullName>
    </submittedName>
    <submittedName>
        <fullName evidence="1">Molybdopterin-guanine dinucleotide biosynthesis protein MobC</fullName>
    </submittedName>
</protein>
<dbReference type="EMBL" id="MSCP01000005">
    <property type="protein sequence ID" value="PQJ83561.1"/>
    <property type="molecule type" value="Genomic_DNA"/>
</dbReference>
<reference evidence="1" key="1">
    <citation type="journal article" date="2014" name="Int. J. Syst. Evol. Microbiol.">
        <title>Complete genome of a new Firmicutes species belonging to the dominant human colonic microbiota ('Ruminococcus bicirculans') reveals two chromosomes and a selective capacity to utilize plant glucans.</title>
        <authorList>
            <consortium name="NISC Comparative Sequencing Program"/>
            <person name="Wegmann U."/>
            <person name="Louis P."/>
            <person name="Goesmann A."/>
            <person name="Henrissat B."/>
            <person name="Duncan S.H."/>
            <person name="Flint H.J."/>
        </authorList>
    </citation>
    <scope>NUCLEOTIDE SEQUENCE</scope>
    <source>
        <strain evidence="1">NBRC 105001</strain>
    </source>
</reference>
<sequence length="245" mass="29251">MIITDPKKRGERSAEKQALVLAFLKQETYSDITNLMLLLNYKKRQPLDRLLQKIKRYGFIEKFEYGFRDIKIKVWGITIEGMTETVNLNDTEDFQHFEPSKIKTWTMVHHLMNQEVRIYLERNGWNHWQNADRYLFRKKYPVPHRPDALIIAPNGHTIAIETERTLKTKPRYQEILKSHLLAKKNKYWSKVIYVVPDIKTKIALTNRFNNIAYVNMNGSRITLTDEHRKTFHIFTLDEMKTLVIT</sequence>
<evidence type="ECO:0000313" key="3">
    <source>
        <dbReference type="Proteomes" id="UP000239273"/>
    </source>
</evidence>
<reference evidence="1" key="4">
    <citation type="submission" date="2023-01" db="EMBL/GenBank/DDBJ databases">
        <title>Draft genome sequence of Aliivibrio sifiae strain NBRC 105001.</title>
        <authorList>
            <person name="Sun Q."/>
            <person name="Mori K."/>
        </authorList>
    </citation>
    <scope>NUCLEOTIDE SEQUENCE</scope>
    <source>
        <strain evidence="1">NBRC 105001</strain>
    </source>
</reference>
<evidence type="ECO:0000313" key="4">
    <source>
        <dbReference type="Proteomes" id="UP001156660"/>
    </source>
</evidence>
<evidence type="ECO:0000313" key="2">
    <source>
        <dbReference type="EMBL" id="PQJ83561.1"/>
    </source>
</evidence>
<keyword evidence="4" id="KW-1185">Reference proteome</keyword>
<dbReference type="Proteomes" id="UP000239273">
    <property type="component" value="Unassembled WGS sequence"/>
</dbReference>
<name>A0A2S7X1N2_9GAMM</name>
<comment type="caution">
    <text evidence="2">The sequence shown here is derived from an EMBL/GenBank/DDBJ whole genome shotgun (WGS) entry which is preliminary data.</text>
</comment>
<dbReference type="Proteomes" id="UP001156660">
    <property type="component" value="Unassembled WGS sequence"/>
</dbReference>
<gene>
    <name evidence="2" type="ORF">BTO23_20695</name>
    <name evidence="1" type="ORF">GCM10007855_36790</name>
</gene>
<organism evidence="2 3">
    <name type="scientific">Aliivibrio sifiae</name>
    <dbReference type="NCBI Taxonomy" id="566293"/>
    <lineage>
        <taxon>Bacteria</taxon>
        <taxon>Pseudomonadati</taxon>
        <taxon>Pseudomonadota</taxon>
        <taxon>Gammaproteobacteria</taxon>
        <taxon>Vibrionales</taxon>
        <taxon>Vibrionaceae</taxon>
        <taxon>Aliivibrio</taxon>
    </lineage>
</organism>
<reference evidence="2 3" key="2">
    <citation type="submission" date="2016-12" db="EMBL/GenBank/DDBJ databases">
        <title>Diversity of luminous bacteria.</title>
        <authorList>
            <person name="Yoshizawa S."/>
            <person name="Kogure K."/>
        </authorList>
    </citation>
    <scope>NUCLEOTIDE SEQUENCE [LARGE SCALE GENOMIC DNA]</scope>
    <source>
        <strain evidence="2 3">NBRC 105001</strain>
    </source>
</reference>
<dbReference type="RefSeq" id="WP_105064485.1">
    <property type="nucleotide sequence ID" value="NZ_BSOU01000014.1"/>
</dbReference>
<dbReference type="OrthoDB" id="9152473at2"/>
<dbReference type="EMBL" id="BSOU01000014">
    <property type="protein sequence ID" value="GLR76804.1"/>
    <property type="molecule type" value="Genomic_DNA"/>
</dbReference>
<proteinExistence type="predicted"/>
<dbReference type="AlphaFoldDB" id="A0A2S7X1N2"/>
<evidence type="ECO:0000313" key="1">
    <source>
        <dbReference type="EMBL" id="GLR76804.1"/>
    </source>
</evidence>
<reference evidence="4" key="3">
    <citation type="journal article" date="2019" name="Int. J. Syst. Evol. Microbiol.">
        <title>The Global Catalogue of Microorganisms (GCM) 10K type strain sequencing project: providing services to taxonomists for standard genome sequencing and annotation.</title>
        <authorList>
            <consortium name="The Broad Institute Genomics Platform"/>
            <consortium name="The Broad Institute Genome Sequencing Center for Infectious Disease"/>
            <person name="Wu L."/>
            <person name="Ma J."/>
        </authorList>
    </citation>
    <scope>NUCLEOTIDE SEQUENCE [LARGE SCALE GENOMIC DNA]</scope>
    <source>
        <strain evidence="4">NBRC 105001</strain>
    </source>
</reference>
<dbReference type="NCBIfam" id="NF041423">
    <property type="entry name" value="MobC_subf"/>
    <property type="match status" value="1"/>
</dbReference>